<dbReference type="EMBL" id="JBHLSV010000012">
    <property type="protein sequence ID" value="MFC0674518.1"/>
    <property type="molecule type" value="Genomic_DNA"/>
</dbReference>
<evidence type="ECO:0000259" key="2">
    <source>
        <dbReference type="Pfam" id="PF23359"/>
    </source>
</evidence>
<dbReference type="RefSeq" id="WP_376980686.1">
    <property type="nucleotide sequence ID" value="NZ_JBHLSV010000012.1"/>
</dbReference>
<accession>A0ABV6RF77</accession>
<comment type="caution">
    <text evidence="3">The sequence shown here is derived from an EMBL/GenBank/DDBJ whole genome shotgun (WGS) entry which is preliminary data.</text>
</comment>
<dbReference type="Pfam" id="PF23359">
    <property type="entry name" value="Lsr2_DNA-bd"/>
    <property type="match status" value="1"/>
</dbReference>
<dbReference type="InterPro" id="IPR055370">
    <property type="entry name" value="Lsr2_DNA-bd"/>
</dbReference>
<sequence>MAIAHTIISDLSGAPDAATVTLGLDAEWRVVDLTEAERAELDELLRPYWAASREPDRPVQVPKRFVPDTTREERDAIKDWARRHGYHVAARGVIPKRVYRAYKAAHPSEDVDA</sequence>
<dbReference type="Gene3D" id="4.10.320.10">
    <property type="entry name" value="E3-binding domain"/>
    <property type="match status" value="1"/>
</dbReference>
<dbReference type="InterPro" id="IPR042261">
    <property type="entry name" value="Lsr2-like_dimerization"/>
</dbReference>
<keyword evidence="4" id="KW-1185">Reference proteome</keyword>
<protein>
    <submittedName>
        <fullName evidence="3">Histone-like nucleoid-structuring protein Lsr2</fullName>
    </submittedName>
</protein>
<dbReference type="Gene3D" id="3.30.60.230">
    <property type="entry name" value="Lsr2, dimerization domain"/>
    <property type="match status" value="1"/>
</dbReference>
<feature type="domain" description="Lsr2 DNA-binding" evidence="2">
    <location>
        <begin position="70"/>
        <end position="105"/>
    </location>
</feature>
<name>A0ABV6RF77_9MICO</name>
<proteinExistence type="predicted"/>
<gene>
    <name evidence="3" type="ORF">ACFFF6_11185</name>
</gene>
<dbReference type="Proteomes" id="UP001589793">
    <property type="component" value="Unassembled WGS sequence"/>
</dbReference>
<evidence type="ECO:0000256" key="1">
    <source>
        <dbReference type="ARBA" id="ARBA00023125"/>
    </source>
</evidence>
<dbReference type="InterPro" id="IPR036625">
    <property type="entry name" value="E3-bd_dom_sf"/>
</dbReference>
<evidence type="ECO:0000313" key="4">
    <source>
        <dbReference type="Proteomes" id="UP001589793"/>
    </source>
</evidence>
<keyword evidence="1" id="KW-0238">DNA-binding</keyword>
<organism evidence="3 4">
    <name type="scientific">Brachybacterium hainanense</name>
    <dbReference type="NCBI Taxonomy" id="1541174"/>
    <lineage>
        <taxon>Bacteria</taxon>
        <taxon>Bacillati</taxon>
        <taxon>Actinomycetota</taxon>
        <taxon>Actinomycetes</taxon>
        <taxon>Micrococcales</taxon>
        <taxon>Dermabacteraceae</taxon>
        <taxon>Brachybacterium</taxon>
    </lineage>
</organism>
<evidence type="ECO:0000313" key="3">
    <source>
        <dbReference type="EMBL" id="MFC0674518.1"/>
    </source>
</evidence>
<reference evidence="3 4" key="1">
    <citation type="submission" date="2024-09" db="EMBL/GenBank/DDBJ databases">
        <authorList>
            <person name="Sun Q."/>
            <person name="Mori K."/>
        </authorList>
    </citation>
    <scope>NUCLEOTIDE SEQUENCE [LARGE SCALE GENOMIC DNA]</scope>
    <source>
        <strain evidence="3 4">CICC 10874</strain>
    </source>
</reference>